<dbReference type="EMBL" id="BSTJ01000013">
    <property type="protein sequence ID" value="GLY80233.1"/>
    <property type="molecule type" value="Genomic_DNA"/>
</dbReference>
<dbReference type="Pfam" id="PF01636">
    <property type="entry name" value="APH"/>
    <property type="match status" value="1"/>
</dbReference>
<dbReference type="SUPFAM" id="SSF56112">
    <property type="entry name" value="Protein kinase-like (PK-like)"/>
    <property type="match status" value="1"/>
</dbReference>
<comment type="caution">
    <text evidence="2">The sequence shown here is derived from an EMBL/GenBank/DDBJ whole genome shotgun (WGS) entry which is preliminary data.</text>
</comment>
<evidence type="ECO:0000313" key="3">
    <source>
        <dbReference type="Proteomes" id="UP001165135"/>
    </source>
</evidence>
<dbReference type="Gene3D" id="3.30.200.150">
    <property type="match status" value="1"/>
</dbReference>
<feature type="domain" description="Aminoglycoside phosphotransferase" evidence="1">
    <location>
        <begin position="84"/>
        <end position="272"/>
    </location>
</feature>
<dbReference type="AlphaFoldDB" id="A0A9W6RR66"/>
<reference evidence="2" key="1">
    <citation type="submission" date="2023-03" db="EMBL/GenBank/DDBJ databases">
        <title>Actinoallomurus iriomotensis NBRC 103681.</title>
        <authorList>
            <person name="Ichikawa N."/>
            <person name="Sato H."/>
            <person name="Tonouchi N."/>
        </authorList>
    </citation>
    <scope>NUCLEOTIDE SEQUENCE</scope>
    <source>
        <strain evidence="2">NBRC 103681</strain>
    </source>
</reference>
<sequence>MQAPGRFPGVRGFAEAGDLSGMVSDALGGRPRIVGVDRLRGGSKKGVYRVRLDGGEAASVIVYRWSDEEDFWPGTREDDATDPFAPASGIAPFLAARRRLDEVGARVPRVLWADDTGQRYAADVAVVEDVPGGTLEALFETGPARADAALADLARTLDLMHRHHAPRHGRVDLLDRGGVALGSSCEQLVLDRARRDLDEAAGRDTRIGTVRDRLDERLRELREPVLPRAECGLIHGELGPDHVLVSAEGRAVLIDIEGLMYFDVEWEHVFLRIRFGERYAALSRPGLDQRRLDLYLLAMRLSLVAGPLRLLDGDFPDRALMRGIAEHNLREALALLP</sequence>
<evidence type="ECO:0000313" key="2">
    <source>
        <dbReference type="EMBL" id="GLY80233.1"/>
    </source>
</evidence>
<accession>A0A9W6RR66</accession>
<gene>
    <name evidence="2" type="ORF">Airi01_085000</name>
</gene>
<proteinExistence type="predicted"/>
<dbReference type="Gene3D" id="3.90.1200.10">
    <property type="match status" value="1"/>
</dbReference>
<dbReference type="InterPro" id="IPR011009">
    <property type="entry name" value="Kinase-like_dom_sf"/>
</dbReference>
<evidence type="ECO:0000259" key="1">
    <source>
        <dbReference type="Pfam" id="PF01636"/>
    </source>
</evidence>
<dbReference type="Proteomes" id="UP001165135">
    <property type="component" value="Unassembled WGS sequence"/>
</dbReference>
<dbReference type="InterPro" id="IPR002575">
    <property type="entry name" value="Aminoglycoside_PTrfase"/>
</dbReference>
<protein>
    <submittedName>
        <fullName evidence="2">Aminoglycoside phosphotransferase</fullName>
    </submittedName>
</protein>
<name>A0A9W6RR66_9ACTN</name>
<organism evidence="2 3">
    <name type="scientific">Actinoallomurus iriomotensis</name>
    <dbReference type="NCBI Taxonomy" id="478107"/>
    <lineage>
        <taxon>Bacteria</taxon>
        <taxon>Bacillati</taxon>
        <taxon>Actinomycetota</taxon>
        <taxon>Actinomycetes</taxon>
        <taxon>Streptosporangiales</taxon>
        <taxon>Thermomonosporaceae</taxon>
        <taxon>Actinoallomurus</taxon>
    </lineage>
</organism>